<dbReference type="PANTHER" id="PTHR43395:SF1">
    <property type="entry name" value="CHEMOTAXIS PROTEIN CHEA"/>
    <property type="match status" value="1"/>
</dbReference>
<dbReference type="GO" id="GO:0004672">
    <property type="term" value="F:protein kinase activity"/>
    <property type="evidence" value="ECO:0007669"/>
    <property type="project" value="UniProtKB-ARBA"/>
</dbReference>
<dbReference type="InterPro" id="IPR036641">
    <property type="entry name" value="HPT_dom_sf"/>
</dbReference>
<dbReference type="EMBL" id="PNJD01000018">
    <property type="protein sequence ID" value="PMP98157.1"/>
    <property type="molecule type" value="Genomic_DNA"/>
</dbReference>
<evidence type="ECO:0000259" key="3">
    <source>
        <dbReference type="PROSITE" id="PS50894"/>
    </source>
</evidence>
<dbReference type="SUPFAM" id="SSF47226">
    <property type="entry name" value="Histidine-containing phosphotransfer domain, HPT domain"/>
    <property type="match status" value="1"/>
</dbReference>
<dbReference type="Proteomes" id="UP000235619">
    <property type="component" value="Unassembled WGS sequence"/>
</dbReference>
<reference evidence="4 5" key="1">
    <citation type="submission" date="2018-01" db="EMBL/GenBank/DDBJ databases">
        <title>Metagenomic assembled genomes from two thermal pools in the Uzon Caldera, Kamchatka, Russia.</title>
        <authorList>
            <person name="Wilkins L."/>
            <person name="Ettinger C."/>
        </authorList>
    </citation>
    <scope>NUCLEOTIDE SEQUENCE [LARGE SCALE GENOMIC DNA]</scope>
    <source>
        <strain evidence="4">ARK-04</strain>
    </source>
</reference>
<dbReference type="InterPro" id="IPR008207">
    <property type="entry name" value="Sig_transdc_His_kin_Hpt_dom"/>
</dbReference>
<evidence type="ECO:0000313" key="5">
    <source>
        <dbReference type="Proteomes" id="UP000235619"/>
    </source>
</evidence>
<evidence type="ECO:0000256" key="1">
    <source>
        <dbReference type="PROSITE-ProRule" id="PRU00110"/>
    </source>
</evidence>
<evidence type="ECO:0000313" key="4">
    <source>
        <dbReference type="EMBL" id="PMP98157.1"/>
    </source>
</evidence>
<name>A0A2N7QGR6_9BACT</name>
<dbReference type="Pfam" id="PF01627">
    <property type="entry name" value="Hpt"/>
    <property type="match status" value="1"/>
</dbReference>
<feature type="non-terminal residue" evidence="4">
    <location>
        <position position="103"/>
    </location>
</feature>
<feature type="modified residue" description="Phosphohistidine" evidence="1">
    <location>
        <position position="47"/>
    </location>
</feature>
<organism evidence="4 5">
    <name type="scientific">Thermodesulfobacterium geofontis</name>
    <dbReference type="NCBI Taxonomy" id="1295609"/>
    <lineage>
        <taxon>Bacteria</taxon>
        <taxon>Pseudomonadati</taxon>
        <taxon>Thermodesulfobacteriota</taxon>
        <taxon>Thermodesulfobacteria</taxon>
        <taxon>Thermodesulfobacteriales</taxon>
        <taxon>Thermodesulfobacteriaceae</taxon>
        <taxon>Thermodesulfobacterium</taxon>
    </lineage>
</organism>
<dbReference type="AlphaFoldDB" id="A0A2N7QGR6"/>
<evidence type="ECO:0000256" key="2">
    <source>
        <dbReference type="SAM" id="Coils"/>
    </source>
</evidence>
<dbReference type="PROSITE" id="PS50894">
    <property type="entry name" value="HPT"/>
    <property type="match status" value="1"/>
</dbReference>
<dbReference type="PANTHER" id="PTHR43395">
    <property type="entry name" value="SENSOR HISTIDINE KINASE CHEA"/>
    <property type="match status" value="1"/>
</dbReference>
<gene>
    <name evidence="4" type="ORF">C0169_00370</name>
</gene>
<sequence length="103" mass="11886">MNFDEDILKDFLVEAKESIANLEDGFVELEKDKKNAEILRSLFRIMHSLKGAAGFFGFKTLESIAHFSEDILSKLRDGLIEPEEEIIDILLKAVDYIKYIINY</sequence>
<dbReference type="InterPro" id="IPR051315">
    <property type="entry name" value="Bact_Chemotaxis_CheA"/>
</dbReference>
<accession>A0A2N7QGR6</accession>
<keyword evidence="1" id="KW-0597">Phosphoprotein</keyword>
<dbReference type="CDD" id="cd00088">
    <property type="entry name" value="HPT"/>
    <property type="match status" value="1"/>
</dbReference>
<dbReference type="SMART" id="SM00073">
    <property type="entry name" value="HPT"/>
    <property type="match status" value="1"/>
</dbReference>
<comment type="caution">
    <text evidence="4">The sequence shown here is derived from an EMBL/GenBank/DDBJ whole genome shotgun (WGS) entry which is preliminary data.</text>
</comment>
<keyword evidence="2" id="KW-0175">Coiled coil</keyword>
<proteinExistence type="predicted"/>
<dbReference type="Gene3D" id="1.20.120.160">
    <property type="entry name" value="HPT domain"/>
    <property type="match status" value="1"/>
</dbReference>
<feature type="domain" description="HPt" evidence="3">
    <location>
        <begin position="1"/>
        <end position="103"/>
    </location>
</feature>
<protein>
    <submittedName>
        <fullName evidence="4">Chemotaxis protein CheA</fullName>
    </submittedName>
</protein>
<feature type="coiled-coil region" evidence="2">
    <location>
        <begin position="12"/>
        <end position="39"/>
    </location>
</feature>
<dbReference type="GO" id="GO:0000160">
    <property type="term" value="P:phosphorelay signal transduction system"/>
    <property type="evidence" value="ECO:0007669"/>
    <property type="project" value="InterPro"/>
</dbReference>